<dbReference type="VEuPathDB" id="FungiDB:BD410DRAFT_793163"/>
<evidence type="ECO:0000313" key="3">
    <source>
        <dbReference type="Proteomes" id="UP000294933"/>
    </source>
</evidence>
<dbReference type="EMBL" id="ML170207">
    <property type="protein sequence ID" value="TDL18467.1"/>
    <property type="molecule type" value="Genomic_DNA"/>
</dbReference>
<proteinExistence type="predicted"/>
<gene>
    <name evidence="2" type="ORF">BD410DRAFT_793163</name>
</gene>
<evidence type="ECO:0000256" key="1">
    <source>
        <dbReference type="SAM" id="SignalP"/>
    </source>
</evidence>
<dbReference type="OrthoDB" id="10010954at2759"/>
<evidence type="ECO:0000313" key="2">
    <source>
        <dbReference type="EMBL" id="TDL18467.1"/>
    </source>
</evidence>
<keyword evidence="3" id="KW-1185">Reference proteome</keyword>
<protein>
    <submittedName>
        <fullName evidence="2">Uncharacterized protein</fullName>
    </submittedName>
</protein>
<sequence>MKCVNMLAFAFSLLFALSVSATPSLVQMVGFLKQYNKDWSFPRVKEIAASINYTMFDPNVVGRVDITNTFVGAELNTEYLFGTAAQFGDDKNTSLIGVPLNQTIVELVAQGNTISVQLLVTFNWTVEIIPVQFNVMFMFNDEGKVIQYDAQLQHSSWLFQDILPKFVPVLAKELDLPETTSPAVLVGKRASFDICSAHEQFCTGENLQYNSTAECVDFIENKIPFGDVWQAGQNTGICRYFHKAMVSLRPSVHCPHIGPTGGDMCVDRDYRQTVTESPFPQPFFQLPGGLTLADLNLPPPSDKL</sequence>
<feature type="chain" id="PRO_5021273115" evidence="1">
    <location>
        <begin position="22"/>
        <end position="304"/>
    </location>
</feature>
<name>A0A4Y7PST3_9AGAM</name>
<accession>A0A4Y7PST3</accession>
<reference evidence="2 3" key="1">
    <citation type="submission" date="2018-06" db="EMBL/GenBank/DDBJ databases">
        <title>A transcriptomic atlas of mushroom development highlights an independent origin of complex multicellularity.</title>
        <authorList>
            <consortium name="DOE Joint Genome Institute"/>
            <person name="Krizsan K."/>
            <person name="Almasi E."/>
            <person name="Merenyi Z."/>
            <person name="Sahu N."/>
            <person name="Viragh M."/>
            <person name="Koszo T."/>
            <person name="Mondo S."/>
            <person name="Kiss B."/>
            <person name="Balint B."/>
            <person name="Kues U."/>
            <person name="Barry K."/>
            <person name="Hegedus J.C."/>
            <person name="Henrissat B."/>
            <person name="Johnson J."/>
            <person name="Lipzen A."/>
            <person name="Ohm R."/>
            <person name="Nagy I."/>
            <person name="Pangilinan J."/>
            <person name="Yan J."/>
            <person name="Xiong Y."/>
            <person name="Grigoriev I.V."/>
            <person name="Hibbett D.S."/>
            <person name="Nagy L.G."/>
        </authorList>
    </citation>
    <scope>NUCLEOTIDE SEQUENCE [LARGE SCALE GENOMIC DNA]</scope>
    <source>
        <strain evidence="2 3">SZMC22713</strain>
    </source>
</reference>
<organism evidence="2 3">
    <name type="scientific">Rickenella mellea</name>
    <dbReference type="NCBI Taxonomy" id="50990"/>
    <lineage>
        <taxon>Eukaryota</taxon>
        <taxon>Fungi</taxon>
        <taxon>Dikarya</taxon>
        <taxon>Basidiomycota</taxon>
        <taxon>Agaricomycotina</taxon>
        <taxon>Agaricomycetes</taxon>
        <taxon>Hymenochaetales</taxon>
        <taxon>Rickenellaceae</taxon>
        <taxon>Rickenella</taxon>
    </lineage>
</organism>
<feature type="signal peptide" evidence="1">
    <location>
        <begin position="1"/>
        <end position="21"/>
    </location>
</feature>
<keyword evidence="1" id="KW-0732">Signal</keyword>
<dbReference type="Proteomes" id="UP000294933">
    <property type="component" value="Unassembled WGS sequence"/>
</dbReference>
<dbReference type="AlphaFoldDB" id="A0A4Y7PST3"/>